<keyword evidence="4" id="KW-0227">DNA damage</keyword>
<keyword evidence="7" id="KW-0234">DNA repair</keyword>
<evidence type="ECO:0000256" key="4">
    <source>
        <dbReference type="ARBA" id="ARBA00022763"/>
    </source>
</evidence>
<dbReference type="Gene3D" id="3.30.870.10">
    <property type="entry name" value="Endonuclease Chain A"/>
    <property type="match status" value="2"/>
</dbReference>
<evidence type="ECO:0000256" key="3">
    <source>
        <dbReference type="ARBA" id="ARBA00022722"/>
    </source>
</evidence>
<evidence type="ECO:0000256" key="1">
    <source>
        <dbReference type="ARBA" id="ARBA00004123"/>
    </source>
</evidence>
<evidence type="ECO:0000256" key="2">
    <source>
        <dbReference type="ARBA" id="ARBA00010205"/>
    </source>
</evidence>
<dbReference type="GO" id="GO:0017005">
    <property type="term" value="F:3'-tyrosyl-DNA phosphodiesterase activity"/>
    <property type="evidence" value="ECO:0007669"/>
    <property type="project" value="TreeGrafter"/>
</dbReference>
<feature type="active site" description="Proton donor/acceptor" evidence="9">
    <location>
        <position position="336"/>
    </location>
</feature>
<feature type="binding site" evidence="10">
    <location>
        <position position="338"/>
    </location>
    <ligand>
        <name>substrate</name>
    </ligand>
</feature>
<accession>A0A2P6VAM6</accession>
<dbReference type="GO" id="GO:0006281">
    <property type="term" value="P:DNA repair"/>
    <property type="evidence" value="ECO:0007669"/>
    <property type="project" value="UniProtKB-KW"/>
</dbReference>
<feature type="active site" description="Nucleophile" evidence="9">
    <location>
        <position position="97"/>
    </location>
</feature>
<evidence type="ECO:0000256" key="6">
    <source>
        <dbReference type="ARBA" id="ARBA00022839"/>
    </source>
</evidence>
<keyword evidence="3" id="KW-0540">Nuclease</keyword>
<reference evidence="12 13" key="1">
    <citation type="journal article" date="2018" name="Plant J.">
        <title>Genome sequences of Chlorella sorokiniana UTEX 1602 and Micractinium conductrix SAG 241.80: implications to maltose excretion by a green alga.</title>
        <authorList>
            <person name="Arriola M.B."/>
            <person name="Velmurugan N."/>
            <person name="Zhang Y."/>
            <person name="Plunkett M.H."/>
            <person name="Hondzo H."/>
            <person name="Barney B.M."/>
        </authorList>
    </citation>
    <scope>NUCLEOTIDE SEQUENCE [LARGE SCALE GENOMIC DNA]</scope>
    <source>
        <strain evidence="12 13">SAG 241.80</strain>
    </source>
</reference>
<dbReference type="AlphaFoldDB" id="A0A2P6VAM6"/>
<feature type="site" description="Interaction with DNA" evidence="11">
    <location>
        <position position="373"/>
    </location>
</feature>
<dbReference type="GO" id="GO:0005634">
    <property type="term" value="C:nucleus"/>
    <property type="evidence" value="ECO:0007669"/>
    <property type="project" value="UniProtKB-SubCell"/>
</dbReference>
<keyword evidence="8" id="KW-0539">Nucleus</keyword>
<evidence type="ECO:0000256" key="11">
    <source>
        <dbReference type="PIRSR" id="PIRSR610347-3"/>
    </source>
</evidence>
<keyword evidence="5" id="KW-0378">Hydrolase</keyword>
<dbReference type="CDD" id="cd09123">
    <property type="entry name" value="PLDc_Tdp1_2"/>
    <property type="match status" value="1"/>
</dbReference>
<protein>
    <submittedName>
        <fullName evidence="12">Tyrosyl-DNA phosphodiesterase 1</fullName>
    </submittedName>
</protein>
<dbReference type="EMBL" id="LHPF02000016">
    <property type="protein sequence ID" value="PSC71152.1"/>
    <property type="molecule type" value="Genomic_DNA"/>
</dbReference>
<dbReference type="Pfam" id="PF06087">
    <property type="entry name" value="Tyr-DNA_phospho"/>
    <property type="match status" value="1"/>
</dbReference>
<keyword evidence="6" id="KW-0269">Exonuclease</keyword>
<feature type="binding site" evidence="10">
    <location>
        <position position="99"/>
    </location>
    <ligand>
        <name>substrate</name>
    </ligand>
</feature>
<sequence length="549" mass="58946">MHLMHTRGIDDWANEGMLGVRLRDLVRGEILYAMVMNMMIDCPWLLSACPDLEQAQRLVVVHGEGSLQAARPSLTHLISAGRCTLHAPQVMEYGSVHSKAFILQYQRGLRVVIMTANAVYPDCNNKTEGLWCQDFPLKDAQADKDGNANQEGWSSFERSLTRYIKELRMPPAETVRALKVITAHDFSAARAHIIASVPGVHKGTAIGRWGHTRLRDVLSREAGWPASFQGAPLAAQFTSLGSITERWLNEEFRASLAAGRCYGAGGAVEQLGMPAAGPAGLQLVWPLGAEVRDSSEGWAGGASIPGASKNVERPFLQPYFCRWGGEVCGRHRALPHIKSLLRYSVAGGGGGGGPEASPEVEVAWLYVGSHNLSQAAWGALQVNGSQLKVLSYELGVLLTPALEAAYRAHRWRGFSCTSAQPPLAGAAAATAGGAAAAAAAAAAASGEAAQPTLRFVQWRRGTPQEPAATGAHGAGGAPPALRVPLPIPYSLPPARYGAGERPWTNDGRWDGLDALGFERNNRPHFVWGNLDHEEWAEIVQREHLAMGLK</sequence>
<comment type="similarity">
    <text evidence="2">Belongs to the tyrosyl-DNA phosphodiesterase family.</text>
</comment>
<dbReference type="PANTHER" id="PTHR12415">
    <property type="entry name" value="TYROSYL-DNA PHOSPHODIESTERASE 1"/>
    <property type="match status" value="1"/>
</dbReference>
<dbReference type="GO" id="GO:0003690">
    <property type="term" value="F:double-stranded DNA binding"/>
    <property type="evidence" value="ECO:0007669"/>
    <property type="project" value="TreeGrafter"/>
</dbReference>
<dbReference type="SUPFAM" id="SSF56024">
    <property type="entry name" value="Phospholipase D/nuclease"/>
    <property type="match status" value="2"/>
</dbReference>
<evidence type="ECO:0000256" key="10">
    <source>
        <dbReference type="PIRSR" id="PIRSR610347-2"/>
    </source>
</evidence>
<gene>
    <name evidence="12" type="ORF">C2E20_5548</name>
</gene>
<evidence type="ECO:0000313" key="12">
    <source>
        <dbReference type="EMBL" id="PSC71152.1"/>
    </source>
</evidence>
<evidence type="ECO:0000256" key="9">
    <source>
        <dbReference type="PIRSR" id="PIRSR610347-1"/>
    </source>
</evidence>
<evidence type="ECO:0000313" key="13">
    <source>
        <dbReference type="Proteomes" id="UP000239649"/>
    </source>
</evidence>
<dbReference type="STRING" id="554055.A0A2P6VAM6"/>
<dbReference type="Proteomes" id="UP000239649">
    <property type="component" value="Unassembled WGS sequence"/>
</dbReference>
<evidence type="ECO:0000256" key="5">
    <source>
        <dbReference type="ARBA" id="ARBA00022801"/>
    </source>
</evidence>
<dbReference type="PANTHER" id="PTHR12415:SF0">
    <property type="entry name" value="TYROSYL-DNA PHOSPHODIESTERASE 1"/>
    <property type="match status" value="1"/>
</dbReference>
<evidence type="ECO:0000256" key="8">
    <source>
        <dbReference type="ARBA" id="ARBA00023242"/>
    </source>
</evidence>
<evidence type="ECO:0000256" key="7">
    <source>
        <dbReference type="ARBA" id="ARBA00023204"/>
    </source>
</evidence>
<dbReference type="GO" id="GO:0003697">
    <property type="term" value="F:single-stranded DNA binding"/>
    <property type="evidence" value="ECO:0007669"/>
    <property type="project" value="TreeGrafter"/>
</dbReference>
<name>A0A2P6VAM6_9CHLO</name>
<organism evidence="12 13">
    <name type="scientific">Micractinium conductrix</name>
    <dbReference type="NCBI Taxonomy" id="554055"/>
    <lineage>
        <taxon>Eukaryota</taxon>
        <taxon>Viridiplantae</taxon>
        <taxon>Chlorophyta</taxon>
        <taxon>core chlorophytes</taxon>
        <taxon>Trebouxiophyceae</taxon>
        <taxon>Chlorellales</taxon>
        <taxon>Chlorellaceae</taxon>
        <taxon>Chlorella clade</taxon>
        <taxon>Micractinium</taxon>
    </lineage>
</organism>
<dbReference type="InterPro" id="IPR010347">
    <property type="entry name" value="Tdp1"/>
</dbReference>
<dbReference type="GO" id="GO:0004527">
    <property type="term" value="F:exonuclease activity"/>
    <property type="evidence" value="ECO:0007669"/>
    <property type="project" value="UniProtKB-KW"/>
</dbReference>
<comment type="subcellular location">
    <subcellularLocation>
        <location evidence="1">Nucleus</location>
    </subcellularLocation>
</comment>
<keyword evidence="13" id="KW-1185">Reference proteome</keyword>
<proteinExistence type="inferred from homology"/>
<dbReference type="OrthoDB" id="47785at2759"/>
<dbReference type="CDD" id="cd09122">
    <property type="entry name" value="PLDc_Tdp1_1"/>
    <property type="match status" value="1"/>
</dbReference>
<comment type="caution">
    <text evidence="12">The sequence shown here is derived from an EMBL/GenBank/DDBJ whole genome shotgun (WGS) entry which is preliminary data.</text>
</comment>